<reference evidence="1 2" key="1">
    <citation type="submission" date="2015-05" db="EMBL/GenBank/DDBJ databases">
        <title>Distinctive expansion of gene families associated with plant cell wall degradation and secondary metabolism in the genomes of grapevine trunk pathogens.</title>
        <authorList>
            <person name="Lawrence D.P."/>
            <person name="Travadon R."/>
            <person name="Rolshausen P.E."/>
            <person name="Baumgartner K."/>
        </authorList>
    </citation>
    <scope>NUCLEOTIDE SEQUENCE [LARGE SCALE GENOMIC DNA]</scope>
    <source>
        <strain evidence="1">DA912</strain>
    </source>
</reference>
<proteinExistence type="predicted"/>
<comment type="caution">
    <text evidence="1">The sequence shown here is derived from an EMBL/GenBank/DDBJ whole genome shotgun (WGS) entry which is preliminary data.</text>
</comment>
<dbReference type="AlphaFoldDB" id="A0A0G2FUR2"/>
<sequence>MVRPSSSRFFVSKEFTRTVVLSKQGQNKHPDNFLRPVEWILWSSLTETALVIIPEEAELLIPIIRRAGRTCLVHLMAYAAPVTKSTLRNFNGLTYYNMPPFPEDYRFPKWFIIELVSLWDVFIQSDIQQTPTGYILRGRIEALHPDHAFFTV</sequence>
<dbReference type="EMBL" id="LCUC01000079">
    <property type="protein sequence ID" value="KKY37654.1"/>
    <property type="molecule type" value="Genomic_DNA"/>
</dbReference>
<organism evidence="1 2">
    <name type="scientific">Diaporthe ampelina</name>
    <dbReference type="NCBI Taxonomy" id="1214573"/>
    <lineage>
        <taxon>Eukaryota</taxon>
        <taxon>Fungi</taxon>
        <taxon>Dikarya</taxon>
        <taxon>Ascomycota</taxon>
        <taxon>Pezizomycotina</taxon>
        <taxon>Sordariomycetes</taxon>
        <taxon>Sordariomycetidae</taxon>
        <taxon>Diaporthales</taxon>
        <taxon>Diaporthaceae</taxon>
        <taxon>Diaporthe</taxon>
    </lineage>
</organism>
<gene>
    <name evidence="1" type="ORF">UCDDA912_g02340</name>
</gene>
<evidence type="ECO:0000313" key="2">
    <source>
        <dbReference type="Proteomes" id="UP000034680"/>
    </source>
</evidence>
<dbReference type="OrthoDB" id="4770390at2759"/>
<dbReference type="STRING" id="1214573.A0A0G2FUR2"/>
<reference evidence="1 2" key="2">
    <citation type="submission" date="2015-05" db="EMBL/GenBank/DDBJ databases">
        <authorList>
            <person name="Morales-Cruz A."/>
            <person name="Amrine K.C."/>
            <person name="Cantu D."/>
        </authorList>
    </citation>
    <scope>NUCLEOTIDE SEQUENCE [LARGE SCALE GENOMIC DNA]</scope>
    <source>
        <strain evidence="1">DA912</strain>
    </source>
</reference>
<keyword evidence="2" id="KW-1185">Reference proteome</keyword>
<dbReference type="Proteomes" id="UP000034680">
    <property type="component" value="Unassembled WGS sequence"/>
</dbReference>
<accession>A0A0G2FUR2</accession>
<protein>
    <submittedName>
        <fullName evidence="1">Uncharacterized protein</fullName>
    </submittedName>
</protein>
<name>A0A0G2FUR2_9PEZI</name>
<evidence type="ECO:0000313" key="1">
    <source>
        <dbReference type="EMBL" id="KKY37654.1"/>
    </source>
</evidence>